<feature type="region of interest" description="Disordered" evidence="1">
    <location>
        <begin position="295"/>
        <end position="318"/>
    </location>
</feature>
<dbReference type="EMBL" id="FNAP01000001">
    <property type="protein sequence ID" value="SDD80770.1"/>
    <property type="molecule type" value="Genomic_DNA"/>
</dbReference>
<name>A0A1G6XRJ6_9PROT</name>
<dbReference type="SUPFAM" id="SSF53448">
    <property type="entry name" value="Nucleotide-diphospho-sugar transferases"/>
    <property type="match status" value="1"/>
</dbReference>
<evidence type="ECO:0008006" key="4">
    <source>
        <dbReference type="Google" id="ProtNLM"/>
    </source>
</evidence>
<keyword evidence="3" id="KW-1185">Reference proteome</keyword>
<gene>
    <name evidence="2" type="ORF">SAMN05421720_101600</name>
</gene>
<dbReference type="AlphaFoldDB" id="A0A1G6XRJ6"/>
<dbReference type="Proteomes" id="UP000199412">
    <property type="component" value="Unassembled WGS sequence"/>
</dbReference>
<dbReference type="InterPro" id="IPR029044">
    <property type="entry name" value="Nucleotide-diphossugar_trans"/>
</dbReference>
<proteinExistence type="predicted"/>
<evidence type="ECO:0000313" key="2">
    <source>
        <dbReference type="EMBL" id="SDD80770.1"/>
    </source>
</evidence>
<dbReference type="STRING" id="69960.SAMN05421720_101600"/>
<dbReference type="Gene3D" id="3.90.550.10">
    <property type="entry name" value="Spore Coat Polysaccharide Biosynthesis Protein SpsA, Chain A"/>
    <property type="match status" value="1"/>
</dbReference>
<evidence type="ECO:0000256" key="1">
    <source>
        <dbReference type="SAM" id="MobiDB-lite"/>
    </source>
</evidence>
<dbReference type="PANTHER" id="PTHR43179">
    <property type="entry name" value="RHAMNOSYLTRANSFERASE WBBL"/>
    <property type="match status" value="1"/>
</dbReference>
<evidence type="ECO:0000313" key="3">
    <source>
        <dbReference type="Proteomes" id="UP000199412"/>
    </source>
</evidence>
<dbReference type="Pfam" id="PF13641">
    <property type="entry name" value="Glyco_tranf_2_3"/>
    <property type="match status" value="1"/>
</dbReference>
<feature type="compositionally biased region" description="Basic and acidic residues" evidence="1">
    <location>
        <begin position="298"/>
        <end position="308"/>
    </location>
</feature>
<dbReference type="PANTHER" id="PTHR43179:SF7">
    <property type="entry name" value="RHAMNOSYLTRANSFERASE WBBL"/>
    <property type="match status" value="1"/>
</dbReference>
<protein>
    <recommendedName>
        <fullName evidence="4">Glycosyltransferase 2-like domain-containing protein</fullName>
    </recommendedName>
</protein>
<dbReference type="RefSeq" id="WP_176793301.1">
    <property type="nucleotide sequence ID" value="NZ_FNAP01000001.1"/>
</dbReference>
<organism evidence="2 3">
    <name type="scientific">Rhodospira trueperi</name>
    <dbReference type="NCBI Taxonomy" id="69960"/>
    <lineage>
        <taxon>Bacteria</taxon>
        <taxon>Pseudomonadati</taxon>
        <taxon>Pseudomonadota</taxon>
        <taxon>Alphaproteobacteria</taxon>
        <taxon>Rhodospirillales</taxon>
        <taxon>Rhodospirillaceae</taxon>
        <taxon>Rhodospira</taxon>
    </lineage>
</organism>
<accession>A0A1G6XRJ6</accession>
<reference evidence="2 3" key="1">
    <citation type="submission" date="2016-10" db="EMBL/GenBank/DDBJ databases">
        <authorList>
            <person name="de Groot N.N."/>
        </authorList>
    </citation>
    <scope>NUCLEOTIDE SEQUENCE [LARGE SCALE GENOMIC DNA]</scope>
    <source>
        <strain evidence="2 3">ATCC 700224</strain>
    </source>
</reference>
<dbReference type="CDD" id="cd04186">
    <property type="entry name" value="GT_2_like_c"/>
    <property type="match status" value="1"/>
</dbReference>
<sequence length="318" mass="33645">MGKIGSTEQGSVSVVIVTFGGDTLPAVLESVGSCPAVAEVILVNNLDDPPWPEGVEGRASRMSDPLRLVHGQGNVGFGAGCNLGVARARGTHVLLLNPDCLPAAGAVERLLALVTAQPDDAWVAGPRLLKADGTEQSGGRCNAGTPGQWLGEAFGGPFAARWGRVNLHRQPVPAADLVEVPAISGAFMLMPTAFFRRLGGFDPGYFLYFEDLALCRAARRAGGRVLFAPAVTAVHPKGCSPVSRLVVLGHKIRSFRRYLFTEFAPEGVPRWQLWGLWALLSAGLLARTVLTGSPFQGDTRRSRADHPRPSPGPGGAFR</sequence>